<dbReference type="PANTHER" id="PTHR31776:SF0">
    <property type="entry name" value="ALPHA-L-ARABINOFURANOSIDASE 1"/>
    <property type="match status" value="1"/>
</dbReference>
<dbReference type="FunFam" id="3.20.20.80:FF:000422">
    <property type="entry name" value="Alpha-L-arabinofuranosidase 1"/>
    <property type="match status" value="1"/>
</dbReference>
<sequence length="353" mass="39198">MGLKKMTVGLHGTSSCALIYVFFMMWASYQSFAHDLEINQTAILMVDASTQSQRKISDHLFGVFFEEINHAGAGGIWAELVSNRGFEAGGPSTPSNIDPWSIIGNETYIYVSTDLTSCFSRNKVAVRMEVLCDSTGSNICPAAGVGIYNPGYWGMNIEQGKTYRVVLYVMSSESLNLSVSLTSSDGLQNLGSSNIIATSSEVSNWTKFELQLESTGTNRNSRLQLTTNKKGTIWLDQVSVMPMDTYMGHGFRKELIAMVKNMKPRFIRFPGGCYVEGEHIRNAFRWRESIGPWEERPGHFGDVWGYWTDDGLGYLEFLQLAEDLGASPVWVFNSGNSHRDQVATSSVLSFVKA</sequence>
<feature type="transmembrane region" description="Helical" evidence="1">
    <location>
        <begin position="7"/>
        <end position="29"/>
    </location>
</feature>
<evidence type="ECO:0000256" key="1">
    <source>
        <dbReference type="SAM" id="Phobius"/>
    </source>
</evidence>
<reference evidence="3" key="1">
    <citation type="journal article" date="2023" name="GigaByte">
        <title>Genome assembly of the bearded iris, Iris pallida Lam.</title>
        <authorList>
            <person name="Bruccoleri R.E."/>
            <person name="Oakeley E.J."/>
            <person name="Faust A.M.E."/>
            <person name="Altorfer M."/>
            <person name="Dessus-Babus S."/>
            <person name="Burckhardt D."/>
            <person name="Oertli M."/>
            <person name="Naumann U."/>
            <person name="Petersen F."/>
            <person name="Wong J."/>
        </authorList>
    </citation>
    <scope>NUCLEOTIDE SEQUENCE</scope>
    <source>
        <strain evidence="3">GSM-AAB239-AS_SAM_17_03QT</strain>
    </source>
</reference>
<dbReference type="InterPro" id="IPR055235">
    <property type="entry name" value="ASD1_cat"/>
</dbReference>
<dbReference type="SUPFAM" id="SSF49785">
    <property type="entry name" value="Galactose-binding domain-like"/>
    <property type="match status" value="1"/>
</dbReference>
<dbReference type="InterPro" id="IPR051563">
    <property type="entry name" value="Glycosyl_Hydrolase_51"/>
</dbReference>
<dbReference type="EMBL" id="JANAVB010045020">
    <property type="protein sequence ID" value="KAJ6790699.1"/>
    <property type="molecule type" value="Genomic_DNA"/>
</dbReference>
<keyword evidence="4" id="KW-1185">Reference proteome</keyword>
<dbReference type="Proteomes" id="UP001140949">
    <property type="component" value="Unassembled WGS sequence"/>
</dbReference>
<protein>
    <submittedName>
        <fullName evidence="3">Alpha-L-arabinofuranosidase 1-like isoform X1</fullName>
    </submittedName>
</protein>
<organism evidence="3 4">
    <name type="scientific">Iris pallida</name>
    <name type="common">Sweet iris</name>
    <dbReference type="NCBI Taxonomy" id="29817"/>
    <lineage>
        <taxon>Eukaryota</taxon>
        <taxon>Viridiplantae</taxon>
        <taxon>Streptophyta</taxon>
        <taxon>Embryophyta</taxon>
        <taxon>Tracheophyta</taxon>
        <taxon>Spermatophyta</taxon>
        <taxon>Magnoliopsida</taxon>
        <taxon>Liliopsida</taxon>
        <taxon>Asparagales</taxon>
        <taxon>Iridaceae</taxon>
        <taxon>Iridoideae</taxon>
        <taxon>Irideae</taxon>
        <taxon>Iris</taxon>
    </lineage>
</organism>
<dbReference type="AlphaFoldDB" id="A0AAX6DG43"/>
<proteinExistence type="predicted"/>
<dbReference type="GO" id="GO:0046556">
    <property type="term" value="F:alpha-L-arabinofuranosidase activity"/>
    <property type="evidence" value="ECO:0007669"/>
    <property type="project" value="TreeGrafter"/>
</dbReference>
<dbReference type="InterPro" id="IPR008979">
    <property type="entry name" value="Galactose-bd-like_sf"/>
</dbReference>
<gene>
    <name evidence="3" type="ORF">M6B38_247610</name>
</gene>
<dbReference type="FunFam" id="2.60.120.260:FF:000063">
    <property type="entry name" value="Putative alpha-L-arabinofuranosidase family protein"/>
    <property type="match status" value="1"/>
</dbReference>
<keyword evidence="1" id="KW-1133">Transmembrane helix</keyword>
<name>A0AAX6DG43_IRIPA</name>
<evidence type="ECO:0000313" key="3">
    <source>
        <dbReference type="EMBL" id="KAJ6790699.1"/>
    </source>
</evidence>
<accession>A0AAX6DG43</accession>
<feature type="domain" description="Alpha-L-arabinofuranosidase 1 catalytic" evidence="2">
    <location>
        <begin position="259"/>
        <end position="345"/>
    </location>
</feature>
<keyword evidence="1" id="KW-0812">Transmembrane</keyword>
<dbReference type="Pfam" id="PF22848">
    <property type="entry name" value="ASD1_dom"/>
    <property type="match status" value="1"/>
</dbReference>
<dbReference type="SUPFAM" id="SSF51445">
    <property type="entry name" value="(Trans)glycosidases"/>
    <property type="match status" value="1"/>
</dbReference>
<evidence type="ECO:0000313" key="4">
    <source>
        <dbReference type="Proteomes" id="UP001140949"/>
    </source>
</evidence>
<comment type="caution">
    <text evidence="3">The sequence shown here is derived from an EMBL/GenBank/DDBJ whole genome shotgun (WGS) entry which is preliminary data.</text>
</comment>
<evidence type="ECO:0000259" key="2">
    <source>
        <dbReference type="Pfam" id="PF22848"/>
    </source>
</evidence>
<reference evidence="3" key="2">
    <citation type="submission" date="2023-04" db="EMBL/GenBank/DDBJ databases">
        <authorList>
            <person name="Bruccoleri R.E."/>
            <person name="Oakeley E.J."/>
            <person name="Faust A.-M."/>
            <person name="Dessus-Babus S."/>
            <person name="Altorfer M."/>
            <person name="Burckhardt D."/>
            <person name="Oertli M."/>
            <person name="Naumann U."/>
            <person name="Petersen F."/>
            <person name="Wong J."/>
        </authorList>
    </citation>
    <scope>NUCLEOTIDE SEQUENCE</scope>
    <source>
        <strain evidence="3">GSM-AAB239-AS_SAM_17_03QT</strain>
        <tissue evidence="3">Leaf</tissue>
    </source>
</reference>
<dbReference type="InterPro" id="IPR017853">
    <property type="entry name" value="GH"/>
</dbReference>
<dbReference type="Gene3D" id="3.20.20.80">
    <property type="entry name" value="Glycosidases"/>
    <property type="match status" value="1"/>
</dbReference>
<dbReference type="PROSITE" id="PS51257">
    <property type="entry name" value="PROKAR_LIPOPROTEIN"/>
    <property type="match status" value="1"/>
</dbReference>
<keyword evidence="1" id="KW-0472">Membrane</keyword>
<dbReference type="PANTHER" id="PTHR31776">
    <property type="entry name" value="ALPHA-L-ARABINOFURANOSIDASE 1"/>
    <property type="match status" value="1"/>
</dbReference>